<reference evidence="1 2" key="1">
    <citation type="journal article" date="2013" name="Int. J. Syst. Evol. Microbiol.">
        <title>Sphingomonas kyungheensis sp. nov., a bacterium with ginsenoside-converting activity isolated from soil of a ginseng field.</title>
        <authorList>
            <person name="Son H.M."/>
            <person name="Yang J.E."/>
            <person name="Park Y."/>
            <person name="Han C.K."/>
            <person name="Kim S.G."/>
            <person name="Kook M."/>
            <person name="Yi T.H."/>
        </authorList>
    </citation>
    <scope>NUCLEOTIDE SEQUENCE [LARGE SCALE GENOMIC DNA]</scope>
    <source>
        <strain evidence="1 2">LMG 26582</strain>
    </source>
</reference>
<organism evidence="1 2">
    <name type="scientific">Sphingomonas kyungheensis</name>
    <dbReference type="NCBI Taxonomy" id="1069987"/>
    <lineage>
        <taxon>Bacteria</taxon>
        <taxon>Pseudomonadati</taxon>
        <taxon>Pseudomonadota</taxon>
        <taxon>Alphaproteobacteria</taxon>
        <taxon>Sphingomonadales</taxon>
        <taxon>Sphingomonadaceae</taxon>
        <taxon>Sphingomonas</taxon>
    </lineage>
</organism>
<name>A0ABU8GZ27_9SPHN</name>
<dbReference type="Proteomes" id="UP001367771">
    <property type="component" value="Unassembled WGS sequence"/>
</dbReference>
<comment type="caution">
    <text evidence="1">The sequence shown here is derived from an EMBL/GenBank/DDBJ whole genome shotgun (WGS) entry which is preliminary data.</text>
</comment>
<sequence length="75" mass="8091">MDVADVDALRQRETGRRDVGLPVRFEIGLGQHPVFRVGGSQSIQPLGKAVLTEGIAQCSGLDGHGPRDRVDVVER</sequence>
<evidence type="ECO:0000313" key="1">
    <source>
        <dbReference type="EMBL" id="MEI5686075.1"/>
    </source>
</evidence>
<accession>A0ABU8GZ27</accession>
<evidence type="ECO:0000313" key="2">
    <source>
        <dbReference type="Proteomes" id="UP001367771"/>
    </source>
</evidence>
<dbReference type="RefSeq" id="WP_336544539.1">
    <property type="nucleotide sequence ID" value="NZ_JBBBDM010000001.1"/>
</dbReference>
<protein>
    <submittedName>
        <fullName evidence="1">Uncharacterized protein</fullName>
    </submittedName>
</protein>
<proteinExistence type="predicted"/>
<keyword evidence="2" id="KW-1185">Reference proteome</keyword>
<dbReference type="EMBL" id="JBBBDM010000001">
    <property type="protein sequence ID" value="MEI5686075.1"/>
    <property type="molecule type" value="Genomic_DNA"/>
</dbReference>
<gene>
    <name evidence="1" type="ORF">V8201_03170</name>
</gene>